<dbReference type="GO" id="GO:0008236">
    <property type="term" value="F:serine-type peptidase activity"/>
    <property type="evidence" value="ECO:0007669"/>
    <property type="project" value="UniProtKB-KW"/>
</dbReference>
<comment type="similarity">
    <text evidence="1">Belongs to the peptidase S66 family.</text>
</comment>
<dbReference type="InterPro" id="IPR029062">
    <property type="entry name" value="Class_I_gatase-like"/>
</dbReference>
<name>A0A1W1XTT0_9CLOT</name>
<feature type="domain" description="LD-carboxypeptidase N-terminal" evidence="7">
    <location>
        <begin position="12"/>
        <end position="128"/>
    </location>
</feature>
<dbReference type="PIRSF" id="PIRSF028757">
    <property type="entry name" value="LD-carboxypeptidase"/>
    <property type="match status" value="1"/>
</dbReference>
<evidence type="ECO:0000256" key="5">
    <source>
        <dbReference type="ARBA" id="ARBA00022825"/>
    </source>
</evidence>
<keyword evidence="4" id="KW-0378">Hydrolase</keyword>
<dbReference type="GO" id="GO:0004180">
    <property type="term" value="F:carboxypeptidase activity"/>
    <property type="evidence" value="ECO:0007669"/>
    <property type="project" value="UniProtKB-KW"/>
</dbReference>
<dbReference type="InterPro" id="IPR027478">
    <property type="entry name" value="LdcA_N"/>
</dbReference>
<feature type="active site" description="Charge relay system" evidence="6">
    <location>
        <position position="274"/>
    </location>
</feature>
<protein>
    <submittedName>
        <fullName evidence="9">Muramoyltetrapeptide carboxypeptidase</fullName>
    </submittedName>
</protein>
<organism evidence="9 10">
    <name type="scientific">Clostridium acidisoli DSM 12555</name>
    <dbReference type="NCBI Taxonomy" id="1121291"/>
    <lineage>
        <taxon>Bacteria</taxon>
        <taxon>Bacillati</taxon>
        <taxon>Bacillota</taxon>
        <taxon>Clostridia</taxon>
        <taxon>Eubacteriales</taxon>
        <taxon>Clostridiaceae</taxon>
        <taxon>Clostridium</taxon>
    </lineage>
</organism>
<dbReference type="Gene3D" id="3.40.50.10740">
    <property type="entry name" value="Class I glutamine amidotransferase-like"/>
    <property type="match status" value="1"/>
</dbReference>
<feature type="active site" description="Charge relay system" evidence="6">
    <location>
        <position position="204"/>
    </location>
</feature>
<dbReference type="GO" id="GO:0006508">
    <property type="term" value="P:proteolysis"/>
    <property type="evidence" value="ECO:0007669"/>
    <property type="project" value="UniProtKB-KW"/>
</dbReference>
<dbReference type="SUPFAM" id="SSF141986">
    <property type="entry name" value="LD-carboxypeptidase A C-terminal domain-like"/>
    <property type="match status" value="1"/>
</dbReference>
<dbReference type="OrthoDB" id="9807329at2"/>
<feature type="active site" description="Nucleophile" evidence="6">
    <location>
        <position position="108"/>
    </location>
</feature>
<evidence type="ECO:0000313" key="10">
    <source>
        <dbReference type="Proteomes" id="UP000192468"/>
    </source>
</evidence>
<dbReference type="InterPro" id="IPR040449">
    <property type="entry name" value="Peptidase_S66_N"/>
</dbReference>
<gene>
    <name evidence="9" type="ORF">SAMN02745134_03122</name>
</gene>
<keyword evidence="2 9" id="KW-0121">Carboxypeptidase</keyword>
<dbReference type="SUPFAM" id="SSF52317">
    <property type="entry name" value="Class I glutamine amidotransferase-like"/>
    <property type="match status" value="1"/>
</dbReference>
<evidence type="ECO:0000256" key="1">
    <source>
        <dbReference type="ARBA" id="ARBA00010233"/>
    </source>
</evidence>
<evidence type="ECO:0000259" key="8">
    <source>
        <dbReference type="Pfam" id="PF17676"/>
    </source>
</evidence>
<dbReference type="PANTHER" id="PTHR30237:SF2">
    <property type="entry name" value="MUREIN TETRAPEPTIDE CARBOXYPEPTIDASE"/>
    <property type="match status" value="1"/>
</dbReference>
<feature type="domain" description="LD-carboxypeptidase C-terminal" evidence="8">
    <location>
        <begin position="173"/>
        <end position="289"/>
    </location>
</feature>
<keyword evidence="5" id="KW-0720">Serine protease</keyword>
<evidence type="ECO:0000256" key="4">
    <source>
        <dbReference type="ARBA" id="ARBA00022801"/>
    </source>
</evidence>
<proteinExistence type="inferred from homology"/>
<reference evidence="9 10" key="1">
    <citation type="submission" date="2017-04" db="EMBL/GenBank/DDBJ databases">
        <authorList>
            <person name="Afonso C.L."/>
            <person name="Miller P.J."/>
            <person name="Scott M.A."/>
            <person name="Spackman E."/>
            <person name="Goraichik I."/>
            <person name="Dimitrov K.M."/>
            <person name="Suarez D.L."/>
            <person name="Swayne D.E."/>
        </authorList>
    </citation>
    <scope>NUCLEOTIDE SEQUENCE [LARGE SCALE GENOMIC DNA]</scope>
    <source>
        <strain evidence="9 10">DSM 12555</strain>
    </source>
</reference>
<dbReference type="Proteomes" id="UP000192468">
    <property type="component" value="Unassembled WGS sequence"/>
</dbReference>
<keyword evidence="3" id="KW-0645">Protease</keyword>
<dbReference type="EMBL" id="FWXH01000016">
    <property type="protein sequence ID" value="SMC27296.1"/>
    <property type="molecule type" value="Genomic_DNA"/>
</dbReference>
<dbReference type="PANTHER" id="PTHR30237">
    <property type="entry name" value="MURAMOYLTETRAPEPTIDE CARBOXYPEPTIDASE"/>
    <property type="match status" value="1"/>
</dbReference>
<dbReference type="Gene3D" id="3.50.30.60">
    <property type="entry name" value="LD-carboxypeptidase A C-terminal domain-like"/>
    <property type="match status" value="1"/>
</dbReference>
<dbReference type="Pfam" id="PF02016">
    <property type="entry name" value="Peptidase_S66"/>
    <property type="match status" value="1"/>
</dbReference>
<evidence type="ECO:0000259" key="7">
    <source>
        <dbReference type="Pfam" id="PF02016"/>
    </source>
</evidence>
<evidence type="ECO:0000256" key="3">
    <source>
        <dbReference type="ARBA" id="ARBA00022670"/>
    </source>
</evidence>
<dbReference type="InterPro" id="IPR003507">
    <property type="entry name" value="S66_fam"/>
</dbReference>
<evidence type="ECO:0000313" key="9">
    <source>
        <dbReference type="EMBL" id="SMC27296.1"/>
    </source>
</evidence>
<dbReference type="InterPro" id="IPR040921">
    <property type="entry name" value="Peptidase_S66C"/>
</dbReference>
<dbReference type="AlphaFoldDB" id="A0A1W1XTT0"/>
<keyword evidence="10" id="KW-1185">Reference proteome</keyword>
<evidence type="ECO:0000256" key="2">
    <source>
        <dbReference type="ARBA" id="ARBA00022645"/>
    </source>
</evidence>
<dbReference type="Pfam" id="PF17676">
    <property type="entry name" value="Peptidase_S66C"/>
    <property type="match status" value="1"/>
</dbReference>
<dbReference type="CDD" id="cd07025">
    <property type="entry name" value="Peptidase_S66"/>
    <property type="match status" value="1"/>
</dbReference>
<evidence type="ECO:0000256" key="6">
    <source>
        <dbReference type="PIRSR" id="PIRSR028757-1"/>
    </source>
</evidence>
<accession>A0A1W1XTT0</accession>
<dbReference type="InterPro" id="IPR027461">
    <property type="entry name" value="Carboxypeptidase_A_C_sf"/>
</dbReference>
<dbReference type="STRING" id="1121291.SAMN02745134_03122"/>
<sequence length="304" mass="33951">MISNKLCLGDTIGLIAPASAENRSNIQSGIDFLKEKGFNIKEGKNIYNRLGYLAGTDIERSNDLINMFLDTSVKMILCIRGGYGSMRTLPYIDLNIIKNNPKIFVGFSDITTYLNLFYSKCGLITFHGPMLNSNFDDITIKSLFDTVMNGFRPYVISNPKDMLVKSNFDECIEGVLVGGNLSLICSTLGTDYELDTKDKILFLEDVNEEPYSIDRKLTQLILSNKLQECSAIILGQFTNCTLPHYERSLTLNQVIEDRILSINKPTLMNFMSGHDYPKLTLPIGAKIKINPTAGSIEVLEAVVK</sequence>
<dbReference type="RefSeq" id="WP_084117052.1">
    <property type="nucleotide sequence ID" value="NZ_FWXH01000016.1"/>
</dbReference>